<evidence type="ECO:0000313" key="4">
    <source>
        <dbReference type="Proteomes" id="UP000029525"/>
    </source>
</evidence>
<dbReference type="EMBL" id="JRNQ01000040">
    <property type="protein sequence ID" value="KGF44382.1"/>
    <property type="molecule type" value="Genomic_DNA"/>
</dbReference>
<feature type="transmembrane region" description="Helical" evidence="2">
    <location>
        <begin position="71"/>
        <end position="91"/>
    </location>
</feature>
<keyword evidence="1" id="KW-0175">Coiled coil</keyword>
<gene>
    <name evidence="3" type="ORF">HMPREF0647_06930</name>
</gene>
<comment type="caution">
    <text evidence="3">The sequence shown here is derived from an EMBL/GenBank/DDBJ whole genome shotgun (WGS) entry which is preliminary data.</text>
</comment>
<proteinExistence type="predicted"/>
<dbReference type="Proteomes" id="UP000029525">
    <property type="component" value="Unassembled WGS sequence"/>
</dbReference>
<dbReference type="AlphaFoldDB" id="A0A096BP07"/>
<evidence type="ECO:0000256" key="2">
    <source>
        <dbReference type="SAM" id="Phobius"/>
    </source>
</evidence>
<evidence type="ECO:0000256" key="1">
    <source>
        <dbReference type="SAM" id="Coils"/>
    </source>
</evidence>
<dbReference type="OrthoDB" id="1082716at2"/>
<dbReference type="RefSeq" id="WP_036867284.1">
    <property type="nucleotide sequence ID" value="NZ_JRNQ01000040.1"/>
</dbReference>
<organism evidence="3 4">
    <name type="scientific">Prevotella bivia DNF00320</name>
    <dbReference type="NCBI Taxonomy" id="1401068"/>
    <lineage>
        <taxon>Bacteria</taxon>
        <taxon>Pseudomonadati</taxon>
        <taxon>Bacteroidota</taxon>
        <taxon>Bacteroidia</taxon>
        <taxon>Bacteroidales</taxon>
        <taxon>Prevotellaceae</taxon>
        <taxon>Prevotella</taxon>
    </lineage>
</organism>
<feature type="coiled-coil region" evidence="1">
    <location>
        <begin position="102"/>
        <end position="139"/>
    </location>
</feature>
<keyword evidence="2" id="KW-0472">Membrane</keyword>
<protein>
    <submittedName>
        <fullName evidence="3">Uncharacterized protein</fullName>
    </submittedName>
</protein>
<name>A0A096BP07_9BACT</name>
<accession>A0A096BP07</accession>
<keyword evidence="2" id="KW-1133">Transmembrane helix</keyword>
<evidence type="ECO:0000313" key="3">
    <source>
        <dbReference type="EMBL" id="KGF44382.1"/>
    </source>
</evidence>
<dbReference type="Gene3D" id="3.10.450.50">
    <property type="match status" value="1"/>
</dbReference>
<reference evidence="3 4" key="1">
    <citation type="submission" date="2014-07" db="EMBL/GenBank/DDBJ databases">
        <authorList>
            <person name="McCorrison J."/>
            <person name="Sanka R."/>
            <person name="Torralba M."/>
            <person name="Gillis M."/>
            <person name="Haft D.H."/>
            <person name="Methe B."/>
            <person name="Sutton G."/>
            <person name="Nelson K.E."/>
        </authorList>
    </citation>
    <scope>NUCLEOTIDE SEQUENCE [LARGE SCALE GENOMIC DNA]</scope>
    <source>
        <strain evidence="3 4">DNF00320</strain>
    </source>
</reference>
<keyword evidence="2" id="KW-0812">Transmembrane</keyword>
<sequence length="248" mass="28455">MQYQVTCNKCGKNFFINGESGKEVHCTCPYCAQQLLVSLPIVAQPVHTPAQPEQIPLQRPIRQKQSSSTGLKLLIALLLVLIIGGGAFYAFTQWRNMQEAARQELAAQRKAHQDSLMRIRAQEEAAQAAEEQKQEQQQRVCRFLADFYQKAIIPYGDPTYYEKYLTGYCRQLVASETQYNEGDAWQMWWALFGMMNQSPNEAELIRNLTVTPISDNWYRVRLSQGGETEFRQIKVVIDHGQVMIDDVK</sequence>